<accession>A0AA38VHN8</accession>
<evidence type="ECO:0000256" key="6">
    <source>
        <dbReference type="PIRSR" id="PIRSR602401-1"/>
    </source>
</evidence>
<evidence type="ECO:0000256" key="7">
    <source>
        <dbReference type="RuleBase" id="RU000461"/>
    </source>
</evidence>
<evidence type="ECO:0000256" key="5">
    <source>
        <dbReference type="ARBA" id="ARBA00023033"/>
    </source>
</evidence>
<evidence type="ECO:0000313" key="9">
    <source>
        <dbReference type="EMBL" id="KAJ9133390.1"/>
    </source>
</evidence>
<dbReference type="CDD" id="cd11065">
    <property type="entry name" value="CYP64-like"/>
    <property type="match status" value="1"/>
</dbReference>
<comment type="cofactor">
    <cofactor evidence="6">
        <name>heme</name>
        <dbReference type="ChEBI" id="CHEBI:30413"/>
    </cofactor>
</comment>
<evidence type="ECO:0000313" key="10">
    <source>
        <dbReference type="Proteomes" id="UP001174694"/>
    </source>
</evidence>
<dbReference type="PRINTS" id="PR00463">
    <property type="entry name" value="EP450I"/>
</dbReference>
<feature type="transmembrane region" description="Helical" evidence="8">
    <location>
        <begin position="12"/>
        <end position="29"/>
    </location>
</feature>
<sequence length="515" mass="58517">MVTLEHIDSRVVLAFIPIYLATAFIRFALKCRRPEDYPPGPPTVPILGNLLDVPLVKPFLAFQSWAKTYGDVIGLKVGPMNLVVLSDPKVVRELFEKRGLKYSDRPYNYIADEHIVPREHGYTLHIIFMKKDESWRKWRAALVRDILLDPDHHLEHVRRWGLITPFVAVCGRRDVDEEMVQNFYETQHTWLDLLEAGKTPPVDFIPFLRWVPRFLAKWKRDATFVRVNQSAFYDELLASARRQLAAQAASASTDGVNKYESLMTKILKEGDPSEWSDKKLAYLGGGLLDAAVDTTVSTLQTLLLAVIAHRDIQKRAQTEIDQVCGDSPPQAEALKELPYLRACLLESMRWRPSTPMTLPHCLVEDDMFRGHIIPKGSTILQNTWAINHNELYYKSPDTFDPDRYLKTPSGMRPEIVKDNVEEFRRPAWVFGVGRRACPGDQFGQQAVLIAAAKLLWAFDIAPAGPIDTSMEKGFCAGLVIGPEPFRASYLPRDEGRRNAVLEDEKNAEKLLDAIL</sequence>
<name>A0AA38VHN8_9PEZI</name>
<keyword evidence="8" id="KW-1133">Transmembrane helix</keyword>
<dbReference type="Gene3D" id="1.10.630.10">
    <property type="entry name" value="Cytochrome P450"/>
    <property type="match status" value="1"/>
</dbReference>
<dbReference type="SUPFAM" id="SSF48264">
    <property type="entry name" value="Cytochrome P450"/>
    <property type="match status" value="1"/>
</dbReference>
<keyword evidence="2 6" id="KW-0479">Metal-binding</keyword>
<dbReference type="InterPro" id="IPR001128">
    <property type="entry name" value="Cyt_P450"/>
</dbReference>
<dbReference type="PANTHER" id="PTHR46300">
    <property type="entry name" value="P450, PUTATIVE (EUROFUNG)-RELATED-RELATED"/>
    <property type="match status" value="1"/>
</dbReference>
<dbReference type="AlphaFoldDB" id="A0AA38VHN8"/>
<evidence type="ECO:0000256" key="1">
    <source>
        <dbReference type="ARBA" id="ARBA00010617"/>
    </source>
</evidence>
<dbReference type="PROSITE" id="PS00086">
    <property type="entry name" value="CYTOCHROME_P450"/>
    <property type="match status" value="1"/>
</dbReference>
<dbReference type="GO" id="GO:0005506">
    <property type="term" value="F:iron ion binding"/>
    <property type="evidence" value="ECO:0007669"/>
    <property type="project" value="InterPro"/>
</dbReference>
<feature type="binding site" description="axial binding residue" evidence="6">
    <location>
        <position position="437"/>
    </location>
    <ligand>
        <name>heme</name>
        <dbReference type="ChEBI" id="CHEBI:30413"/>
    </ligand>
    <ligandPart>
        <name>Fe</name>
        <dbReference type="ChEBI" id="CHEBI:18248"/>
    </ligandPart>
</feature>
<evidence type="ECO:0000256" key="4">
    <source>
        <dbReference type="ARBA" id="ARBA00023004"/>
    </source>
</evidence>
<dbReference type="EMBL" id="JANBVO010000050">
    <property type="protein sequence ID" value="KAJ9133390.1"/>
    <property type="molecule type" value="Genomic_DNA"/>
</dbReference>
<comment type="caution">
    <text evidence="9">The sequence shown here is derived from an EMBL/GenBank/DDBJ whole genome shotgun (WGS) entry which is preliminary data.</text>
</comment>
<dbReference type="Proteomes" id="UP001174694">
    <property type="component" value="Unassembled WGS sequence"/>
</dbReference>
<dbReference type="InterPro" id="IPR036396">
    <property type="entry name" value="Cyt_P450_sf"/>
</dbReference>
<keyword evidence="8" id="KW-0472">Membrane</keyword>
<evidence type="ECO:0000256" key="2">
    <source>
        <dbReference type="ARBA" id="ARBA00022723"/>
    </source>
</evidence>
<organism evidence="9 10">
    <name type="scientific">Pleurostoma richardsiae</name>
    <dbReference type="NCBI Taxonomy" id="41990"/>
    <lineage>
        <taxon>Eukaryota</taxon>
        <taxon>Fungi</taxon>
        <taxon>Dikarya</taxon>
        <taxon>Ascomycota</taxon>
        <taxon>Pezizomycotina</taxon>
        <taxon>Sordariomycetes</taxon>
        <taxon>Sordariomycetidae</taxon>
        <taxon>Calosphaeriales</taxon>
        <taxon>Pleurostomataceae</taxon>
        <taxon>Pleurostoma</taxon>
    </lineage>
</organism>
<protein>
    <submittedName>
        <fullName evidence="9">Cytochrome P450</fullName>
    </submittedName>
</protein>
<keyword evidence="6 7" id="KW-0349">Heme</keyword>
<dbReference type="GO" id="GO:0016705">
    <property type="term" value="F:oxidoreductase activity, acting on paired donors, with incorporation or reduction of molecular oxygen"/>
    <property type="evidence" value="ECO:0007669"/>
    <property type="project" value="InterPro"/>
</dbReference>
<dbReference type="InterPro" id="IPR050364">
    <property type="entry name" value="Cytochrome_P450_fung"/>
</dbReference>
<dbReference type="PANTHER" id="PTHR46300:SF2">
    <property type="entry name" value="CYTOCHROME P450 MONOOXYGENASE ALNH-RELATED"/>
    <property type="match status" value="1"/>
</dbReference>
<keyword evidence="8" id="KW-0812">Transmembrane</keyword>
<keyword evidence="4 6" id="KW-0408">Iron</keyword>
<evidence type="ECO:0000256" key="3">
    <source>
        <dbReference type="ARBA" id="ARBA00023002"/>
    </source>
</evidence>
<dbReference type="InterPro" id="IPR017972">
    <property type="entry name" value="Cyt_P450_CS"/>
</dbReference>
<comment type="similarity">
    <text evidence="1 7">Belongs to the cytochrome P450 family.</text>
</comment>
<keyword evidence="5 7" id="KW-0503">Monooxygenase</keyword>
<proteinExistence type="inferred from homology"/>
<evidence type="ECO:0000256" key="8">
    <source>
        <dbReference type="SAM" id="Phobius"/>
    </source>
</evidence>
<keyword evidence="10" id="KW-1185">Reference proteome</keyword>
<keyword evidence="3 7" id="KW-0560">Oxidoreductase</keyword>
<dbReference type="Pfam" id="PF00067">
    <property type="entry name" value="p450"/>
    <property type="match status" value="2"/>
</dbReference>
<gene>
    <name evidence="9" type="ORF">NKR23_g10758</name>
</gene>
<dbReference type="GO" id="GO:0020037">
    <property type="term" value="F:heme binding"/>
    <property type="evidence" value="ECO:0007669"/>
    <property type="project" value="InterPro"/>
</dbReference>
<dbReference type="GO" id="GO:0004497">
    <property type="term" value="F:monooxygenase activity"/>
    <property type="evidence" value="ECO:0007669"/>
    <property type="project" value="UniProtKB-KW"/>
</dbReference>
<reference evidence="9" key="1">
    <citation type="submission" date="2022-07" db="EMBL/GenBank/DDBJ databases">
        <title>Fungi with potential for degradation of polypropylene.</title>
        <authorList>
            <person name="Gostincar C."/>
        </authorList>
    </citation>
    <scope>NUCLEOTIDE SEQUENCE</scope>
    <source>
        <strain evidence="9">EXF-13308</strain>
    </source>
</reference>
<dbReference type="InterPro" id="IPR002401">
    <property type="entry name" value="Cyt_P450_E_grp-I"/>
</dbReference>